<keyword evidence="5" id="KW-0808">Transferase</keyword>
<dbReference type="NCBIfam" id="TIGR01821">
    <property type="entry name" value="5aminolev_synth"/>
    <property type="match status" value="1"/>
</dbReference>
<dbReference type="InterPro" id="IPR004839">
    <property type="entry name" value="Aminotransferase_I/II_large"/>
</dbReference>
<comment type="pathway">
    <text evidence="2">Porphyrin-containing compound metabolism; protoporphyrin-IX biosynthesis; 5-aminolevulinate from glycine: step 1/1.</text>
</comment>
<reference evidence="15" key="1">
    <citation type="submission" date="2023-07" db="EMBL/GenBank/DDBJ databases">
        <authorList>
            <consortium name="AG Swart"/>
            <person name="Singh M."/>
            <person name="Singh A."/>
            <person name="Seah K."/>
            <person name="Emmerich C."/>
        </authorList>
    </citation>
    <scope>NUCLEOTIDE SEQUENCE</scope>
    <source>
        <strain evidence="15">DP1</strain>
    </source>
</reference>
<dbReference type="AlphaFoldDB" id="A0AAD1UFM9"/>
<evidence type="ECO:0000256" key="5">
    <source>
        <dbReference type="ARBA" id="ARBA00022679"/>
    </source>
</evidence>
<dbReference type="PANTHER" id="PTHR13693:SF102">
    <property type="entry name" value="2-AMINO-3-KETOBUTYRATE COENZYME A LIGASE, MITOCHONDRIAL"/>
    <property type="match status" value="1"/>
</dbReference>
<evidence type="ECO:0000256" key="2">
    <source>
        <dbReference type="ARBA" id="ARBA00005029"/>
    </source>
</evidence>
<dbReference type="PROSITE" id="PS00599">
    <property type="entry name" value="AA_TRANSFER_CLASS_2"/>
    <property type="match status" value="1"/>
</dbReference>
<evidence type="ECO:0000256" key="6">
    <source>
        <dbReference type="ARBA" id="ARBA00022898"/>
    </source>
</evidence>
<dbReference type="EC" id="2.3.1.37" evidence="4"/>
<dbReference type="Gene3D" id="3.90.1150.10">
    <property type="entry name" value="Aspartate Aminotransferase, domain 1"/>
    <property type="match status" value="1"/>
</dbReference>
<evidence type="ECO:0000256" key="10">
    <source>
        <dbReference type="ARBA" id="ARBA00031945"/>
    </source>
</evidence>
<keyword evidence="16" id="KW-1185">Reference proteome</keyword>
<comment type="caution">
    <text evidence="15">The sequence shown here is derived from an EMBL/GenBank/DDBJ whole genome shotgun (WGS) entry which is preliminary data.</text>
</comment>
<protein>
    <recommendedName>
        <fullName evidence="4">5-aminolevulinate synthase</fullName>
        <ecNumber evidence="4">2.3.1.37</ecNumber>
    </recommendedName>
    <alternativeName>
        <fullName evidence="9">5-aminolevulinic acid synthase</fullName>
    </alternativeName>
    <alternativeName>
        <fullName evidence="10">Delta-ALA synthase</fullName>
    </alternativeName>
    <alternativeName>
        <fullName evidence="11">Delta-aminolevulinate synthase</fullName>
    </alternativeName>
</protein>
<keyword evidence="8" id="KW-0012">Acyltransferase</keyword>
<dbReference type="GO" id="GO:0006783">
    <property type="term" value="P:heme biosynthetic process"/>
    <property type="evidence" value="ECO:0007669"/>
    <property type="project" value="UniProtKB-KW"/>
</dbReference>
<dbReference type="EMBL" id="CAMPGE010005444">
    <property type="protein sequence ID" value="CAI2364298.1"/>
    <property type="molecule type" value="Genomic_DNA"/>
</dbReference>
<evidence type="ECO:0000313" key="15">
    <source>
        <dbReference type="EMBL" id="CAI2364298.1"/>
    </source>
</evidence>
<dbReference type="InterPro" id="IPR010961">
    <property type="entry name" value="4pyrrol_synth_NH2levulA_synth"/>
</dbReference>
<evidence type="ECO:0000259" key="14">
    <source>
        <dbReference type="Pfam" id="PF00155"/>
    </source>
</evidence>
<dbReference type="InterPro" id="IPR001917">
    <property type="entry name" value="Aminotrans_II_pyridoxalP_BS"/>
</dbReference>
<proteinExistence type="inferred from homology"/>
<dbReference type="InterPro" id="IPR015421">
    <property type="entry name" value="PyrdxlP-dep_Trfase_major"/>
</dbReference>
<dbReference type="SUPFAM" id="SSF53383">
    <property type="entry name" value="PLP-dependent transferases"/>
    <property type="match status" value="1"/>
</dbReference>
<evidence type="ECO:0000313" key="16">
    <source>
        <dbReference type="Proteomes" id="UP001295684"/>
    </source>
</evidence>
<evidence type="ECO:0000256" key="13">
    <source>
        <dbReference type="RuleBase" id="RU003693"/>
    </source>
</evidence>
<dbReference type="Proteomes" id="UP001295684">
    <property type="component" value="Unassembled WGS sequence"/>
</dbReference>
<evidence type="ECO:0000256" key="1">
    <source>
        <dbReference type="ARBA" id="ARBA00001933"/>
    </source>
</evidence>
<dbReference type="Pfam" id="PF00155">
    <property type="entry name" value="Aminotran_1_2"/>
    <property type="match status" value="1"/>
</dbReference>
<accession>A0AAD1UFM9</accession>
<dbReference type="InterPro" id="IPR015422">
    <property type="entry name" value="PyrdxlP-dep_Trfase_small"/>
</dbReference>
<dbReference type="GO" id="GO:0030170">
    <property type="term" value="F:pyridoxal phosphate binding"/>
    <property type="evidence" value="ECO:0007669"/>
    <property type="project" value="InterPro"/>
</dbReference>
<dbReference type="GO" id="GO:0005739">
    <property type="term" value="C:mitochondrion"/>
    <property type="evidence" value="ECO:0007669"/>
    <property type="project" value="TreeGrafter"/>
</dbReference>
<comment type="similarity">
    <text evidence="3 13">Belongs to the class-II pyridoxal-phosphate-dependent aminotransferase family.</text>
</comment>
<evidence type="ECO:0000256" key="8">
    <source>
        <dbReference type="ARBA" id="ARBA00023315"/>
    </source>
</evidence>
<name>A0AAD1UFM9_EUPCR</name>
<dbReference type="GO" id="GO:0003870">
    <property type="term" value="F:5-aminolevulinate synthase activity"/>
    <property type="evidence" value="ECO:0007669"/>
    <property type="project" value="UniProtKB-EC"/>
</dbReference>
<keyword evidence="7" id="KW-0350">Heme biosynthesis</keyword>
<organism evidence="15 16">
    <name type="scientific">Euplotes crassus</name>
    <dbReference type="NCBI Taxonomy" id="5936"/>
    <lineage>
        <taxon>Eukaryota</taxon>
        <taxon>Sar</taxon>
        <taxon>Alveolata</taxon>
        <taxon>Ciliophora</taxon>
        <taxon>Intramacronucleata</taxon>
        <taxon>Spirotrichea</taxon>
        <taxon>Hypotrichia</taxon>
        <taxon>Euplotida</taxon>
        <taxon>Euplotidae</taxon>
        <taxon>Moneuplotes</taxon>
    </lineage>
</organism>
<dbReference type="PANTHER" id="PTHR13693">
    <property type="entry name" value="CLASS II AMINOTRANSFERASE/8-AMINO-7-OXONONANOATE SYNTHASE"/>
    <property type="match status" value="1"/>
</dbReference>
<evidence type="ECO:0000256" key="11">
    <source>
        <dbReference type="ARBA" id="ARBA00032773"/>
    </source>
</evidence>
<evidence type="ECO:0000256" key="7">
    <source>
        <dbReference type="ARBA" id="ARBA00023133"/>
    </source>
</evidence>
<dbReference type="InterPro" id="IPR050087">
    <property type="entry name" value="AON_synthase_class-II"/>
</dbReference>
<dbReference type="InterPro" id="IPR015424">
    <property type="entry name" value="PyrdxlP-dep_Trfase"/>
</dbReference>
<keyword evidence="6 13" id="KW-0663">Pyridoxal phosphate</keyword>
<dbReference type="FunFam" id="3.40.640.10:FF:000006">
    <property type="entry name" value="5-aminolevulinate synthase, mitochondrial"/>
    <property type="match status" value="1"/>
</dbReference>
<gene>
    <name evidence="15" type="ORF">ECRASSUSDP1_LOCUS5641</name>
</gene>
<dbReference type="Gene3D" id="3.40.640.10">
    <property type="entry name" value="Type I PLP-dependent aspartate aminotransferase-like (Major domain)"/>
    <property type="match status" value="1"/>
</dbReference>
<evidence type="ECO:0000256" key="9">
    <source>
        <dbReference type="ARBA" id="ARBA00031691"/>
    </source>
</evidence>
<evidence type="ECO:0000256" key="3">
    <source>
        <dbReference type="ARBA" id="ARBA00008392"/>
    </source>
</evidence>
<evidence type="ECO:0000256" key="12">
    <source>
        <dbReference type="ARBA" id="ARBA00047654"/>
    </source>
</evidence>
<evidence type="ECO:0000256" key="4">
    <source>
        <dbReference type="ARBA" id="ARBA00013257"/>
    </source>
</evidence>
<comment type="cofactor">
    <cofactor evidence="1 13">
        <name>pyridoxal 5'-phosphate</name>
        <dbReference type="ChEBI" id="CHEBI:597326"/>
    </cofactor>
</comment>
<comment type="catalytic activity">
    <reaction evidence="12">
        <text>succinyl-CoA + glycine + H(+) = 5-aminolevulinate + CO2 + CoA</text>
        <dbReference type="Rhea" id="RHEA:12921"/>
        <dbReference type="ChEBI" id="CHEBI:15378"/>
        <dbReference type="ChEBI" id="CHEBI:16526"/>
        <dbReference type="ChEBI" id="CHEBI:57287"/>
        <dbReference type="ChEBI" id="CHEBI:57292"/>
        <dbReference type="ChEBI" id="CHEBI:57305"/>
        <dbReference type="ChEBI" id="CHEBI:356416"/>
        <dbReference type="EC" id="2.3.1.37"/>
    </reaction>
</comment>
<feature type="domain" description="Aminotransferase class I/classII large" evidence="14">
    <location>
        <begin position="162"/>
        <end position="504"/>
    </location>
</feature>
<sequence length="558" mass="62319">MMNFSSRVTKKLCPYLKNSTVREEAASTAYSLPDAMKQCPYVKDLYSGFGVEDQKDTNNLESSPRKLGIIPSSSNQPKLFKMEQSETSCKCKDFYADEKKAECPMKSSEEISESNPTQYDHKFDDAITQLKDEGRYRKFINVERHMGSFPRATRREQKDKSEVVVWCSNDYLGMGQHPKILTAMHNAIDNSGAGSGGTRNIGGNTKYIEELENEVAQLHGKEKGLIFSSCYVANETTLTTLPQILGPDTIYFSDSKNHASLIHGMRNGRCDRKVFRHNDVEHLEELLKETDISRPKIIVFESVYSMCGTVGPIKEIVDLAEKYDALCFLDEVHAVGLYGPSGAGVAELIESHSDRVMISGTLGKGFGVYGGYVTGNANLIDVVRSNGAGFIFTTSLPPTVLAGAKASINHLRTSQKERSKHRYNTSTLLGKLIDQNLPVMKSDSHILPLFIGNPVMARTASDMLLDEFNIYVQPINYPTVPKGEERLRISPSPLHTEQMMDDFAGAAREVWTNLGLKLLDDYLVEPEMHEKFFLPAKKGKKIDIGDNHLYTYMDSLIL</sequence>
<dbReference type="CDD" id="cd06454">
    <property type="entry name" value="KBL_like"/>
    <property type="match status" value="1"/>
</dbReference>